<comment type="caution">
    <text evidence="4">The sequence shown here is derived from an EMBL/GenBank/DDBJ whole genome shotgun (WGS) entry which is preliminary data.</text>
</comment>
<sequence length="451" mass="50920">MRRLGGLRRSVFRHQDEFLVFDGHPETSLEGVSNKDFTRGADHYPMTRERAGRDRARLLATLRLQYPDALAESGFRLLHPETGEPYTDDRRHLVATCRSIANFSAGAVVDGPEWCVDAAEHGLEFLREAHCAADGGYHLVVDDDGEPIDRTRSAYGHAFVLLAYARAAAAGLDGALEDLRATHALLEKRFRDDVGLLRSDCNPDWTEREAYRGQNANMHACEAYIAAYEATGESRYYDRANHIAEKITGDLATATDGLLWEHYTDEWTHDFAYNEDEPRHQFRPPGYQPGHHLEWAKFLGLLERYGYEDESVAATEGQYDRARELFDAAVDLGWAGDGFVYTVDRDGEPIVADRYGWALAEALGAAATLAERADFHGDDEERDRFRDWERRLTDCAAAYRGPAGLWYEKRLSPEDGGDPIGPEPPGVEPDYHPASAYYERWRSARKLNDRA</sequence>
<dbReference type="eggNOG" id="arCOG08960">
    <property type="taxonomic scope" value="Archaea"/>
</dbReference>
<dbReference type="PATRIC" id="fig|1227488.3.peg.222"/>
<evidence type="ECO:0000256" key="1">
    <source>
        <dbReference type="ARBA" id="ARBA00008558"/>
    </source>
</evidence>
<dbReference type="SUPFAM" id="SSF48208">
    <property type="entry name" value="Six-hairpin glycosidases"/>
    <property type="match status" value="1"/>
</dbReference>
<dbReference type="InterPro" id="IPR012341">
    <property type="entry name" value="6hp_glycosidase-like_sf"/>
</dbReference>
<dbReference type="PANTHER" id="PTHR15108">
    <property type="entry name" value="N-ACYLGLUCOSAMINE-2-EPIMERASE"/>
    <property type="match status" value="1"/>
</dbReference>
<dbReference type="InterPro" id="IPR008928">
    <property type="entry name" value="6-hairpin_glycosidase_sf"/>
</dbReference>
<evidence type="ECO:0000256" key="3">
    <source>
        <dbReference type="SAM" id="MobiDB-lite"/>
    </source>
</evidence>
<dbReference type="STRING" id="1227488.C477_01105"/>
<evidence type="ECO:0000256" key="2">
    <source>
        <dbReference type="ARBA" id="ARBA00023235"/>
    </source>
</evidence>
<comment type="similarity">
    <text evidence="1">Belongs to the N-acylglucosamine 2-epimerase family.</text>
</comment>
<dbReference type="GO" id="GO:0016853">
    <property type="term" value="F:isomerase activity"/>
    <property type="evidence" value="ECO:0007669"/>
    <property type="project" value="UniProtKB-KW"/>
</dbReference>
<reference evidence="4 5" key="1">
    <citation type="journal article" date="2014" name="PLoS Genet.">
        <title>Phylogenetically driven sequencing of extremely halophilic archaea reveals strategies for static and dynamic osmo-response.</title>
        <authorList>
            <person name="Becker E.A."/>
            <person name="Seitzer P.M."/>
            <person name="Tritt A."/>
            <person name="Larsen D."/>
            <person name="Krusor M."/>
            <person name="Yao A.I."/>
            <person name="Wu D."/>
            <person name="Madern D."/>
            <person name="Eisen J.A."/>
            <person name="Darling A.E."/>
            <person name="Facciotti M.T."/>
        </authorList>
    </citation>
    <scope>NUCLEOTIDE SEQUENCE [LARGE SCALE GENOMIC DNA]</scope>
    <source>
        <strain evidence="4 5">JCM 13891</strain>
    </source>
</reference>
<dbReference type="Proteomes" id="UP000011657">
    <property type="component" value="Unassembled WGS sequence"/>
</dbReference>
<dbReference type="EMBL" id="AOIS01000006">
    <property type="protein sequence ID" value="ELZ24375.1"/>
    <property type="molecule type" value="Genomic_DNA"/>
</dbReference>
<keyword evidence="5" id="KW-1185">Reference proteome</keyword>
<gene>
    <name evidence="4" type="ORF">C477_01105</name>
</gene>
<proteinExistence type="inferred from homology"/>
<feature type="region of interest" description="Disordered" evidence="3">
    <location>
        <begin position="410"/>
        <end position="432"/>
    </location>
</feature>
<evidence type="ECO:0000313" key="4">
    <source>
        <dbReference type="EMBL" id="ELZ24375.1"/>
    </source>
</evidence>
<dbReference type="Gene3D" id="1.50.10.10">
    <property type="match status" value="1"/>
</dbReference>
<evidence type="ECO:0000313" key="5">
    <source>
        <dbReference type="Proteomes" id="UP000011657"/>
    </source>
</evidence>
<organism evidence="4 5">
    <name type="scientific">Haloterrigena salina JCM 13891</name>
    <dbReference type="NCBI Taxonomy" id="1227488"/>
    <lineage>
        <taxon>Archaea</taxon>
        <taxon>Methanobacteriati</taxon>
        <taxon>Methanobacteriota</taxon>
        <taxon>Stenosarchaea group</taxon>
        <taxon>Halobacteria</taxon>
        <taxon>Halobacteriales</taxon>
        <taxon>Natrialbaceae</taxon>
        <taxon>Haloterrigena</taxon>
    </lineage>
</organism>
<dbReference type="GO" id="GO:0005975">
    <property type="term" value="P:carbohydrate metabolic process"/>
    <property type="evidence" value="ECO:0007669"/>
    <property type="project" value="InterPro"/>
</dbReference>
<protein>
    <submittedName>
        <fullName evidence="4">N-acylglucosamine 2-epimerase</fullName>
    </submittedName>
</protein>
<keyword evidence="2" id="KW-0413">Isomerase</keyword>
<accession>M0CM79</accession>
<dbReference type="InterPro" id="IPR010819">
    <property type="entry name" value="AGE/CE"/>
</dbReference>
<dbReference type="Pfam" id="PF07221">
    <property type="entry name" value="GlcNAc_2-epim"/>
    <property type="match status" value="1"/>
</dbReference>
<name>M0CM79_9EURY</name>
<dbReference type="AlphaFoldDB" id="M0CM79"/>